<gene>
    <name evidence="2" type="ORF">MB824_01025</name>
</gene>
<protein>
    <submittedName>
        <fullName evidence="2">Uncharacterized protein</fullName>
    </submittedName>
</protein>
<keyword evidence="1" id="KW-0472">Membrane</keyword>
<keyword evidence="1" id="KW-0812">Transmembrane</keyword>
<dbReference type="EMBL" id="JAKOOW010000002">
    <property type="protein sequence ID" value="MCG6503089.1"/>
    <property type="molecule type" value="Genomic_DNA"/>
</dbReference>
<sequence>MSATLVSAVVGGIIGGGISILVLKVMSQKMAASHPVLTITVPQNAESSPEWQAWAQKNGFKAKDGQWVKGTGMLTSFSEIRFDGGRMEVRECVNFLFGINRFALNAPGLFAKPVRARKLKKLNELLAQWQLPPVAMQ</sequence>
<name>A0ABS9NJX5_9NEIS</name>
<organism evidence="2 3">
    <name type="scientific">Kingella pumchi</name>
    <dbReference type="NCBI Taxonomy" id="2779506"/>
    <lineage>
        <taxon>Bacteria</taxon>
        <taxon>Pseudomonadati</taxon>
        <taxon>Pseudomonadota</taxon>
        <taxon>Betaproteobacteria</taxon>
        <taxon>Neisseriales</taxon>
        <taxon>Neisseriaceae</taxon>
        <taxon>Kingella</taxon>
    </lineage>
</organism>
<feature type="transmembrane region" description="Helical" evidence="1">
    <location>
        <begin position="6"/>
        <end position="23"/>
    </location>
</feature>
<evidence type="ECO:0000256" key="1">
    <source>
        <dbReference type="SAM" id="Phobius"/>
    </source>
</evidence>
<evidence type="ECO:0000313" key="2">
    <source>
        <dbReference type="EMBL" id="MCG6503089.1"/>
    </source>
</evidence>
<accession>A0ABS9NJX5</accession>
<proteinExistence type="predicted"/>
<dbReference type="RefSeq" id="WP_238745094.1">
    <property type="nucleotide sequence ID" value="NZ_JAKOOW010000002.1"/>
</dbReference>
<reference evidence="2 3" key="1">
    <citation type="submission" date="2022-02" db="EMBL/GenBank/DDBJ databases">
        <title>Genome sequence data of Kingella unionensis sp. nov. strain CICC 24913 (CCUG 75125).</title>
        <authorList>
            <person name="Xiao M."/>
        </authorList>
    </citation>
    <scope>NUCLEOTIDE SEQUENCE [LARGE SCALE GENOMIC DNA]</scope>
    <source>
        <strain evidence="2 3">CICC 24913</strain>
    </source>
</reference>
<keyword evidence="1" id="KW-1133">Transmembrane helix</keyword>
<keyword evidence="3" id="KW-1185">Reference proteome</keyword>
<comment type="caution">
    <text evidence="2">The sequence shown here is derived from an EMBL/GenBank/DDBJ whole genome shotgun (WGS) entry which is preliminary data.</text>
</comment>
<evidence type="ECO:0000313" key="3">
    <source>
        <dbReference type="Proteomes" id="UP001298424"/>
    </source>
</evidence>
<dbReference type="Proteomes" id="UP001298424">
    <property type="component" value="Unassembled WGS sequence"/>
</dbReference>